<name>A0A0G1C3L2_9BACT</name>
<evidence type="ECO:0000313" key="2">
    <source>
        <dbReference type="Proteomes" id="UP000034213"/>
    </source>
</evidence>
<sequence length="44" mass="4501">AKFVGFAGIEKDPFGGGGFAGINMSDNADVADFIQRHVALFGGV</sequence>
<gene>
    <name evidence="1" type="ORF">UV54_C0012G0011</name>
</gene>
<reference evidence="1 2" key="1">
    <citation type="journal article" date="2015" name="Nature">
        <title>rRNA introns, odd ribosomes, and small enigmatic genomes across a large radiation of phyla.</title>
        <authorList>
            <person name="Brown C.T."/>
            <person name="Hug L.A."/>
            <person name="Thomas B.C."/>
            <person name="Sharon I."/>
            <person name="Castelle C.J."/>
            <person name="Singh A."/>
            <person name="Wilkins M.J."/>
            <person name="Williams K.H."/>
            <person name="Banfield J.F."/>
        </authorList>
    </citation>
    <scope>NUCLEOTIDE SEQUENCE [LARGE SCALE GENOMIC DNA]</scope>
</reference>
<proteinExistence type="predicted"/>
<dbReference type="AlphaFoldDB" id="A0A0G1C3L2"/>
<dbReference type="Proteomes" id="UP000034213">
    <property type="component" value="Unassembled WGS sequence"/>
</dbReference>
<evidence type="ECO:0000313" key="1">
    <source>
        <dbReference type="EMBL" id="KKS80250.1"/>
    </source>
</evidence>
<protein>
    <submittedName>
        <fullName evidence="1">Uncharacterized protein</fullName>
    </submittedName>
</protein>
<organism evidence="1 2">
    <name type="scientific">Candidatus Beckwithbacteria bacterium GW2011_GWA2_43_10</name>
    <dbReference type="NCBI Taxonomy" id="1618369"/>
    <lineage>
        <taxon>Bacteria</taxon>
        <taxon>Candidatus Beckwithiibacteriota</taxon>
    </lineage>
</organism>
<feature type="non-terminal residue" evidence="1">
    <location>
        <position position="1"/>
    </location>
</feature>
<accession>A0A0G1C3L2</accession>
<dbReference type="EMBL" id="LCEW01000012">
    <property type="protein sequence ID" value="KKS80250.1"/>
    <property type="molecule type" value="Genomic_DNA"/>
</dbReference>
<comment type="caution">
    <text evidence="1">The sequence shown here is derived from an EMBL/GenBank/DDBJ whole genome shotgun (WGS) entry which is preliminary data.</text>
</comment>